<dbReference type="PROSITE" id="PS00299">
    <property type="entry name" value="UBIQUITIN_1"/>
    <property type="match status" value="1"/>
</dbReference>
<dbReference type="GO" id="GO:0006511">
    <property type="term" value="P:ubiquitin-dependent protein catabolic process"/>
    <property type="evidence" value="ECO:0007669"/>
    <property type="project" value="TreeGrafter"/>
</dbReference>
<reference evidence="3 4" key="1">
    <citation type="journal article" date="2021" name="Sci. Rep.">
        <title>Genome sequencing of the multicellular alga Astrephomene provides insights into convergent evolution of germ-soma differentiation.</title>
        <authorList>
            <person name="Yamashita S."/>
            <person name="Yamamoto K."/>
            <person name="Matsuzaki R."/>
            <person name="Suzuki S."/>
            <person name="Yamaguchi H."/>
            <person name="Hirooka S."/>
            <person name="Minakuchi Y."/>
            <person name="Miyagishima S."/>
            <person name="Kawachi M."/>
            <person name="Toyoda A."/>
            <person name="Nozaki H."/>
        </authorList>
    </citation>
    <scope>NUCLEOTIDE SEQUENCE [LARGE SCALE GENOMIC DNA]</scope>
    <source>
        <strain evidence="3 4">NIES-4017</strain>
    </source>
</reference>
<feature type="region of interest" description="Disordered" evidence="1">
    <location>
        <begin position="230"/>
        <end position="252"/>
    </location>
</feature>
<gene>
    <name evidence="3" type="ORF">Agub_g14162</name>
</gene>
<sequence length="265" mass="27334">MLNSISIHVKPTSGGDRITLDVSPTASVGEVKEGIAAIVPIPAAEQRLIFRGQIMKDDERTIDTYGIINESVLHLVRGRPAGSSAQATQGAAAGSSSPAGAAAGSATPASGPFGMPGMPADMQQAMSAALNDPLMQTLLSDPELIRSVLGANPAMREVMERNPEVAQILSNPATLREMMRISSNPSLLREHMRNSDRALSNLEALPEGFNALRRLHEQIQEPLMNAAAMGAPEENPAPASGAAAGAGPAAAGSNPLAALLQQALG</sequence>
<dbReference type="Proteomes" id="UP001054857">
    <property type="component" value="Unassembled WGS sequence"/>
</dbReference>
<dbReference type="Gene3D" id="3.10.20.90">
    <property type="entry name" value="Phosphatidylinositol 3-kinase Catalytic Subunit, Chain A, domain 1"/>
    <property type="match status" value="1"/>
</dbReference>
<dbReference type="InterPro" id="IPR006636">
    <property type="entry name" value="STI1_HS-bd"/>
</dbReference>
<dbReference type="InterPro" id="IPR029071">
    <property type="entry name" value="Ubiquitin-like_domsf"/>
</dbReference>
<dbReference type="PANTHER" id="PTHR10677:SF3">
    <property type="entry name" value="FI07626P-RELATED"/>
    <property type="match status" value="1"/>
</dbReference>
<dbReference type="PROSITE" id="PS50053">
    <property type="entry name" value="UBIQUITIN_2"/>
    <property type="match status" value="1"/>
</dbReference>
<dbReference type="SUPFAM" id="SSF54236">
    <property type="entry name" value="Ubiquitin-like"/>
    <property type="match status" value="1"/>
</dbReference>
<evidence type="ECO:0000259" key="2">
    <source>
        <dbReference type="PROSITE" id="PS50053"/>
    </source>
</evidence>
<dbReference type="GO" id="GO:0031593">
    <property type="term" value="F:polyubiquitin modification-dependent protein binding"/>
    <property type="evidence" value="ECO:0007669"/>
    <property type="project" value="TreeGrafter"/>
</dbReference>
<dbReference type="EMBL" id="BMAR01000053">
    <property type="protein sequence ID" value="GFR51716.1"/>
    <property type="molecule type" value="Genomic_DNA"/>
</dbReference>
<accession>A0AAD3E108</accession>
<comment type="caution">
    <text evidence="3">The sequence shown here is derived from an EMBL/GenBank/DDBJ whole genome shotgun (WGS) entry which is preliminary data.</text>
</comment>
<proteinExistence type="predicted"/>
<dbReference type="SMART" id="SM00727">
    <property type="entry name" value="STI1"/>
    <property type="match status" value="2"/>
</dbReference>
<evidence type="ECO:0000313" key="4">
    <source>
        <dbReference type="Proteomes" id="UP001054857"/>
    </source>
</evidence>
<organism evidence="3 4">
    <name type="scientific">Astrephomene gubernaculifera</name>
    <dbReference type="NCBI Taxonomy" id="47775"/>
    <lineage>
        <taxon>Eukaryota</taxon>
        <taxon>Viridiplantae</taxon>
        <taxon>Chlorophyta</taxon>
        <taxon>core chlorophytes</taxon>
        <taxon>Chlorophyceae</taxon>
        <taxon>CS clade</taxon>
        <taxon>Chlamydomonadales</taxon>
        <taxon>Astrephomenaceae</taxon>
        <taxon>Astrephomene</taxon>
    </lineage>
</organism>
<name>A0AAD3E108_9CHLO</name>
<evidence type="ECO:0000256" key="1">
    <source>
        <dbReference type="SAM" id="MobiDB-lite"/>
    </source>
</evidence>
<dbReference type="AlphaFoldDB" id="A0AAD3E108"/>
<dbReference type="Gene3D" id="1.10.260.100">
    <property type="match status" value="1"/>
</dbReference>
<feature type="compositionally biased region" description="Low complexity" evidence="1">
    <location>
        <begin position="84"/>
        <end position="112"/>
    </location>
</feature>
<dbReference type="FunFam" id="1.10.260.100:FF:000001">
    <property type="entry name" value="Ubiquilin 1"/>
    <property type="match status" value="1"/>
</dbReference>
<dbReference type="InterPro" id="IPR000626">
    <property type="entry name" value="Ubiquitin-like_dom"/>
</dbReference>
<dbReference type="Pfam" id="PF23195">
    <property type="entry name" value="UBQLN1"/>
    <property type="match status" value="1"/>
</dbReference>
<dbReference type="InterPro" id="IPR019954">
    <property type="entry name" value="Ubiquitin_CS"/>
</dbReference>
<evidence type="ECO:0000313" key="3">
    <source>
        <dbReference type="EMBL" id="GFR51716.1"/>
    </source>
</evidence>
<protein>
    <recommendedName>
        <fullName evidence="2">Ubiquitin-like domain-containing protein</fullName>
    </recommendedName>
</protein>
<dbReference type="PANTHER" id="PTHR10677">
    <property type="entry name" value="UBIQUILIN"/>
    <property type="match status" value="1"/>
</dbReference>
<keyword evidence="4" id="KW-1185">Reference proteome</keyword>
<dbReference type="GO" id="GO:0005829">
    <property type="term" value="C:cytosol"/>
    <property type="evidence" value="ECO:0007669"/>
    <property type="project" value="TreeGrafter"/>
</dbReference>
<dbReference type="Pfam" id="PF00240">
    <property type="entry name" value="ubiquitin"/>
    <property type="match status" value="1"/>
</dbReference>
<feature type="non-terminal residue" evidence="3">
    <location>
        <position position="265"/>
    </location>
</feature>
<feature type="domain" description="Ubiquitin-like" evidence="2">
    <location>
        <begin position="5"/>
        <end position="82"/>
    </location>
</feature>
<dbReference type="InterPro" id="IPR015496">
    <property type="entry name" value="Ubiquilin"/>
</dbReference>
<feature type="region of interest" description="Disordered" evidence="1">
    <location>
        <begin position="84"/>
        <end position="120"/>
    </location>
</feature>
<dbReference type="SMART" id="SM00213">
    <property type="entry name" value="UBQ"/>
    <property type="match status" value="1"/>
</dbReference>